<evidence type="ECO:0000313" key="7">
    <source>
        <dbReference type="EMBL" id="MBW7455195.1"/>
    </source>
</evidence>
<dbReference type="InterPro" id="IPR018060">
    <property type="entry name" value="HTH_AraC"/>
</dbReference>
<evidence type="ECO:0000256" key="1">
    <source>
        <dbReference type="ARBA" id="ARBA00023015"/>
    </source>
</evidence>
<dbReference type="Pfam" id="PF00072">
    <property type="entry name" value="Response_reg"/>
    <property type="match status" value="1"/>
</dbReference>
<dbReference type="InterPro" id="IPR001789">
    <property type="entry name" value="Sig_transdc_resp-reg_receiver"/>
</dbReference>
<dbReference type="InterPro" id="IPR011006">
    <property type="entry name" value="CheY-like_superfamily"/>
</dbReference>
<dbReference type="InterPro" id="IPR018062">
    <property type="entry name" value="HTH_AraC-typ_CS"/>
</dbReference>
<dbReference type="PROSITE" id="PS01124">
    <property type="entry name" value="HTH_ARAC_FAMILY_2"/>
    <property type="match status" value="1"/>
</dbReference>
<evidence type="ECO:0000256" key="3">
    <source>
        <dbReference type="ARBA" id="ARBA00023163"/>
    </source>
</evidence>
<dbReference type="SMART" id="SM00448">
    <property type="entry name" value="REC"/>
    <property type="match status" value="1"/>
</dbReference>
<comment type="caution">
    <text evidence="7">The sequence shown here is derived from an EMBL/GenBank/DDBJ whole genome shotgun (WGS) entry which is preliminary data.</text>
</comment>
<evidence type="ECO:0000256" key="2">
    <source>
        <dbReference type="ARBA" id="ARBA00023125"/>
    </source>
</evidence>
<dbReference type="SUPFAM" id="SSF46689">
    <property type="entry name" value="Homeodomain-like"/>
    <property type="match status" value="2"/>
</dbReference>
<dbReference type="PANTHER" id="PTHR43280">
    <property type="entry name" value="ARAC-FAMILY TRANSCRIPTIONAL REGULATOR"/>
    <property type="match status" value="1"/>
</dbReference>
<dbReference type="CDD" id="cd17536">
    <property type="entry name" value="REC_YesN-like"/>
    <property type="match status" value="1"/>
</dbReference>
<dbReference type="Pfam" id="PF12833">
    <property type="entry name" value="HTH_18"/>
    <property type="match status" value="1"/>
</dbReference>
<dbReference type="InterPro" id="IPR020449">
    <property type="entry name" value="Tscrpt_reg_AraC-type_HTH"/>
</dbReference>
<keyword evidence="1" id="KW-0805">Transcription regulation</keyword>
<dbReference type="PRINTS" id="PR00032">
    <property type="entry name" value="HTHARAC"/>
</dbReference>
<keyword evidence="4" id="KW-0597">Phosphoprotein</keyword>
<dbReference type="SMART" id="SM00342">
    <property type="entry name" value="HTH_ARAC"/>
    <property type="match status" value="1"/>
</dbReference>
<dbReference type="InterPro" id="IPR009057">
    <property type="entry name" value="Homeodomain-like_sf"/>
</dbReference>
<keyword evidence="3" id="KW-0804">Transcription</keyword>
<accession>A0ABS7C323</accession>
<name>A0ABS7C323_9BACL</name>
<keyword evidence="8" id="KW-1185">Reference proteome</keyword>
<evidence type="ECO:0000256" key="4">
    <source>
        <dbReference type="PROSITE-ProRule" id="PRU00169"/>
    </source>
</evidence>
<dbReference type="EMBL" id="JAHZIK010000319">
    <property type="protein sequence ID" value="MBW7455195.1"/>
    <property type="molecule type" value="Genomic_DNA"/>
</dbReference>
<dbReference type="PROSITE" id="PS00041">
    <property type="entry name" value="HTH_ARAC_FAMILY_1"/>
    <property type="match status" value="1"/>
</dbReference>
<feature type="domain" description="HTH araC/xylS-type" evidence="5">
    <location>
        <begin position="367"/>
        <end position="465"/>
    </location>
</feature>
<sequence length="472" mass="54820">MINVLVVDDDKLVRKGLISSMPWDEFDMKVVGEANNGEKALELLETHRIHLLLTDLAMPVMNGLELMRVVRNRFPDIHIAVLTLHQDFDYIQEALRLGAIDFIVKVQLEEERFEEVLGRIHNRILQEQMKKTVVSSSAAGMDPFATDTGFALLPVGEPDDVEWLYQLIGISDWVLNGIDHYIWLWLPGDEPDNGKSFEIIINQALDRSGWLVMRLEGLAGKSKKEVLSLLRNYRMGDLFYDFDDSRNDLLHKSIHELPSKPKSLEEEEFTSLKARWLSFDWTQQESLEGLKSELIRLRLPSSRLNHFLHEIAMDWNRVYGELLESNIELPAVFKSWGEAASWLALVRETACLLQGTEYSWEVVNSIMTAVKIVKDELDQQLYAIDVAKRVNMSRSYFNQCFKDIVSQSFNEYLRQVRMKRAEEYLLQSRKPVQWIAERTGYVDVKYFSRIFRESTGMTPSEYRKNKSKAMNV</sequence>
<protein>
    <submittedName>
        <fullName evidence="7">Response regulator</fullName>
    </submittedName>
</protein>
<dbReference type="Gene3D" id="1.10.10.60">
    <property type="entry name" value="Homeodomain-like"/>
    <property type="match status" value="2"/>
</dbReference>
<dbReference type="PROSITE" id="PS50110">
    <property type="entry name" value="RESPONSE_REGULATORY"/>
    <property type="match status" value="1"/>
</dbReference>
<dbReference type="Proteomes" id="UP001519887">
    <property type="component" value="Unassembled WGS sequence"/>
</dbReference>
<dbReference type="Gene3D" id="3.40.50.2300">
    <property type="match status" value="1"/>
</dbReference>
<reference evidence="7 8" key="1">
    <citation type="submission" date="2021-07" db="EMBL/GenBank/DDBJ databases">
        <title>Paenibacillus radiodurans sp. nov., isolated from the southeastern edge of Tengger Desert.</title>
        <authorList>
            <person name="Zhang G."/>
        </authorList>
    </citation>
    <scope>NUCLEOTIDE SEQUENCE [LARGE SCALE GENOMIC DNA]</scope>
    <source>
        <strain evidence="7 8">CCM 7311</strain>
    </source>
</reference>
<gene>
    <name evidence="7" type="ORF">K0U00_14310</name>
</gene>
<evidence type="ECO:0000259" key="6">
    <source>
        <dbReference type="PROSITE" id="PS50110"/>
    </source>
</evidence>
<feature type="modified residue" description="4-aspartylphosphate" evidence="4">
    <location>
        <position position="55"/>
    </location>
</feature>
<organism evidence="7 8">
    <name type="scientific">Paenibacillus sepulcri</name>
    <dbReference type="NCBI Taxonomy" id="359917"/>
    <lineage>
        <taxon>Bacteria</taxon>
        <taxon>Bacillati</taxon>
        <taxon>Bacillota</taxon>
        <taxon>Bacilli</taxon>
        <taxon>Bacillales</taxon>
        <taxon>Paenibacillaceae</taxon>
        <taxon>Paenibacillus</taxon>
    </lineage>
</organism>
<proteinExistence type="predicted"/>
<keyword evidence="2" id="KW-0238">DNA-binding</keyword>
<feature type="domain" description="Response regulatory" evidence="6">
    <location>
        <begin position="3"/>
        <end position="120"/>
    </location>
</feature>
<dbReference type="PANTHER" id="PTHR43280:SF2">
    <property type="entry name" value="HTH-TYPE TRANSCRIPTIONAL REGULATOR EXSA"/>
    <property type="match status" value="1"/>
</dbReference>
<dbReference type="RefSeq" id="WP_210045317.1">
    <property type="nucleotide sequence ID" value="NZ_JBHLVU010000010.1"/>
</dbReference>
<evidence type="ECO:0000313" key="8">
    <source>
        <dbReference type="Proteomes" id="UP001519887"/>
    </source>
</evidence>
<evidence type="ECO:0000259" key="5">
    <source>
        <dbReference type="PROSITE" id="PS01124"/>
    </source>
</evidence>
<dbReference type="SUPFAM" id="SSF52172">
    <property type="entry name" value="CheY-like"/>
    <property type="match status" value="1"/>
</dbReference>